<comment type="caution">
    <text evidence="2">The sequence shown here is derived from an EMBL/GenBank/DDBJ whole genome shotgun (WGS) entry which is preliminary data.</text>
</comment>
<proteinExistence type="predicted"/>
<protein>
    <recommendedName>
        <fullName evidence="4">Transcription factor</fullName>
    </recommendedName>
</protein>
<evidence type="ECO:0000313" key="3">
    <source>
        <dbReference type="Proteomes" id="UP000070168"/>
    </source>
</evidence>
<dbReference type="OMA" id="FAATTIW"/>
<organism evidence="2 3">
    <name type="scientific">Penicillium patulum</name>
    <name type="common">Penicillium griseofulvum</name>
    <dbReference type="NCBI Taxonomy" id="5078"/>
    <lineage>
        <taxon>Eukaryota</taxon>
        <taxon>Fungi</taxon>
        <taxon>Dikarya</taxon>
        <taxon>Ascomycota</taxon>
        <taxon>Pezizomycotina</taxon>
        <taxon>Eurotiomycetes</taxon>
        <taxon>Eurotiomycetidae</taxon>
        <taxon>Eurotiales</taxon>
        <taxon>Aspergillaceae</taxon>
        <taxon>Penicillium</taxon>
    </lineage>
</organism>
<gene>
    <name evidence="2" type="ORF">PGRI_053190</name>
</gene>
<dbReference type="AlphaFoldDB" id="A0A135LBY2"/>
<dbReference type="OrthoDB" id="3469466at2759"/>
<name>A0A135LBY2_PENPA</name>
<dbReference type="STRING" id="5078.A0A135LBY2"/>
<dbReference type="PANTHER" id="PTHR37540:SF5">
    <property type="entry name" value="TRANSCRIPTION FACTOR DOMAIN-CONTAINING PROTEIN"/>
    <property type="match status" value="1"/>
</dbReference>
<sequence>MTQQSTVSQQFAFVGGPVLKKEASNLRSSLVKRALAQKRSQRWLDASNKLDSMLASKEDKSTDQCTCSPGASVEKPWINSPRNTNQQPQLLPAQLNCRLCGRPQPSPVGPQSYPNPTLLGAYRSNPFLPIDATDAKLNVTELLDFAATTIWPQFRPVDYTGNGYRSWAFPMEDKVQLYAVLYAASYHRDALRITYGAEDPILDSKEQLEIRGLALQTLRMEVAKLSEFASPTTRLDGVIMCILYLAVNELHKGKMARDCSLFTPPFISMQALDVYGGRTYHPLHWNTMQELVQRSGGIEKIATGRLTWLLSLSDLFGAFQVIRKPTYPMMTVAGRRLVLQRPAVLFQPYGYHTSTNLSPGLSTPGFGFQELSFMCPPVKQDITEAFIHLGEYSAVAQHCINTKSNVVLDLLGDSRNLIHNRLLSLPDETDPYELIFEMPDSQTDTESEQSKLSLLLSHQIYHTCRLSALLYALHVTFPIPRFREPALFILSALGPRIEWLRMRNVSQPVLIWCLAILISVLGDNAPEFEGLVSYMVPMAREEAIDSVPTLLAFLHSFAWVDAAVGDHWRDLWERIFMSVERGMEFAEC</sequence>
<feature type="region of interest" description="Disordered" evidence="1">
    <location>
        <begin position="55"/>
        <end position="86"/>
    </location>
</feature>
<evidence type="ECO:0008006" key="4">
    <source>
        <dbReference type="Google" id="ProtNLM"/>
    </source>
</evidence>
<dbReference type="PANTHER" id="PTHR37540">
    <property type="entry name" value="TRANSCRIPTION FACTOR (ACR-2), PUTATIVE-RELATED-RELATED"/>
    <property type="match status" value="1"/>
</dbReference>
<reference evidence="2 3" key="1">
    <citation type="journal article" date="2016" name="BMC Genomics">
        <title>Genome sequencing and secondary metabolism of the postharvest pathogen Penicillium griseofulvum.</title>
        <authorList>
            <person name="Banani H."/>
            <person name="Marcet-Houben M."/>
            <person name="Ballester A.R."/>
            <person name="Abbruscato P."/>
            <person name="Gonzalez-Candelas L."/>
            <person name="Gabaldon T."/>
            <person name="Spadaro D."/>
        </authorList>
    </citation>
    <scope>NUCLEOTIDE SEQUENCE [LARGE SCALE GENOMIC DNA]</scope>
    <source>
        <strain evidence="2 3">PG3</strain>
    </source>
</reference>
<dbReference type="RefSeq" id="XP_040644999.1">
    <property type="nucleotide sequence ID" value="XM_040793032.1"/>
</dbReference>
<dbReference type="EMBL" id="LHQR01000069">
    <property type="protein sequence ID" value="KXG46463.1"/>
    <property type="molecule type" value="Genomic_DNA"/>
</dbReference>
<accession>A0A135LBY2</accession>
<dbReference type="GeneID" id="63708332"/>
<evidence type="ECO:0000256" key="1">
    <source>
        <dbReference type="SAM" id="MobiDB-lite"/>
    </source>
</evidence>
<evidence type="ECO:0000313" key="2">
    <source>
        <dbReference type="EMBL" id="KXG46463.1"/>
    </source>
</evidence>
<keyword evidence="3" id="KW-1185">Reference proteome</keyword>
<dbReference type="Proteomes" id="UP000070168">
    <property type="component" value="Unassembled WGS sequence"/>
</dbReference>